<comment type="similarity">
    <text evidence="4 12">In the N-terminal section; belongs to the cytidine and deoxycytidylate deaminase family.</text>
</comment>
<keyword evidence="7 12" id="KW-0479">Metal-binding</keyword>
<dbReference type="GO" id="GO:0008270">
    <property type="term" value="F:zinc ion binding"/>
    <property type="evidence" value="ECO:0007669"/>
    <property type="project" value="InterPro"/>
</dbReference>
<dbReference type="Pfam" id="PF00383">
    <property type="entry name" value="dCMP_cyt_deam_1"/>
    <property type="match status" value="1"/>
</dbReference>
<comment type="caution">
    <text evidence="17">The sequence shown here is derived from an EMBL/GenBank/DDBJ whole genome shotgun (WGS) entry which is preliminary data.</text>
</comment>
<comment type="catalytic activity">
    <reaction evidence="12">
        <text>2,5-diamino-6-hydroxy-4-(5-phosphoribosylamino)-pyrimidine + H2O + H(+) = 5-amino-6-(5-phospho-D-ribosylamino)uracil + NH4(+)</text>
        <dbReference type="Rhea" id="RHEA:21868"/>
        <dbReference type="ChEBI" id="CHEBI:15377"/>
        <dbReference type="ChEBI" id="CHEBI:15378"/>
        <dbReference type="ChEBI" id="CHEBI:28938"/>
        <dbReference type="ChEBI" id="CHEBI:58453"/>
        <dbReference type="ChEBI" id="CHEBI:58614"/>
        <dbReference type="EC" id="3.5.4.26"/>
    </reaction>
</comment>
<dbReference type="PROSITE" id="PS00903">
    <property type="entry name" value="CYT_DCMP_DEAMINASES_1"/>
    <property type="match status" value="1"/>
</dbReference>
<keyword evidence="18" id="KW-1185">Reference proteome</keyword>
<feature type="domain" description="CMP/dCMP-type deaminase" evidence="16">
    <location>
        <begin position="10"/>
        <end position="135"/>
    </location>
</feature>
<dbReference type="Gene3D" id="3.40.430.10">
    <property type="entry name" value="Dihydrofolate Reductase, subunit A"/>
    <property type="match status" value="1"/>
</dbReference>
<evidence type="ECO:0000256" key="15">
    <source>
        <dbReference type="PIRSR" id="PIRSR006769-3"/>
    </source>
</evidence>
<feature type="binding site" evidence="15">
    <location>
        <position position="96"/>
    </location>
    <ligand>
        <name>Zn(2+)</name>
        <dbReference type="ChEBI" id="CHEBI:29105"/>
        <note>catalytic</note>
    </ligand>
</feature>
<name>A0A2U1CQV6_9BURK</name>
<gene>
    <name evidence="17" type="ORF">C7440_0580</name>
</gene>
<dbReference type="GO" id="GO:0008835">
    <property type="term" value="F:diaminohydroxyphosphoribosylaminopyrimidine deaminase activity"/>
    <property type="evidence" value="ECO:0007669"/>
    <property type="project" value="UniProtKB-EC"/>
</dbReference>
<evidence type="ECO:0000259" key="16">
    <source>
        <dbReference type="PROSITE" id="PS51747"/>
    </source>
</evidence>
<comment type="function">
    <text evidence="1 12">Converts 2,5-diamino-6-(ribosylamino)-4(3h)-pyrimidinone 5'-phosphate into 5-amino-6-(ribosylamino)-2,4(1h,3h)-pyrimidinedione 5'-phosphate.</text>
</comment>
<dbReference type="InterPro" id="IPR016192">
    <property type="entry name" value="APOBEC/CMP_deaminase_Zn-bd"/>
</dbReference>
<proteinExistence type="inferred from homology"/>
<evidence type="ECO:0000256" key="7">
    <source>
        <dbReference type="ARBA" id="ARBA00022723"/>
    </source>
</evidence>
<comment type="cofactor">
    <cofactor evidence="12 15">
        <name>Zn(2+)</name>
        <dbReference type="ChEBI" id="CHEBI:29105"/>
    </cofactor>
    <text evidence="12 15">Binds 1 zinc ion.</text>
</comment>
<comment type="pathway">
    <text evidence="3 12">Cofactor biosynthesis; riboflavin biosynthesis; 5-amino-6-(D-ribitylamino)uracil from GTP: step 3/4.</text>
</comment>
<evidence type="ECO:0000256" key="4">
    <source>
        <dbReference type="ARBA" id="ARBA00005259"/>
    </source>
</evidence>
<dbReference type="SUPFAM" id="SSF53927">
    <property type="entry name" value="Cytidine deaminase-like"/>
    <property type="match status" value="1"/>
</dbReference>
<keyword evidence="9 12" id="KW-0521">NADP</keyword>
<dbReference type="EC" id="3.5.4.26" evidence="12"/>
<dbReference type="NCBIfam" id="TIGR00227">
    <property type="entry name" value="ribD_Cterm"/>
    <property type="match status" value="1"/>
</dbReference>
<dbReference type="InterPro" id="IPR002734">
    <property type="entry name" value="RibDG_C"/>
</dbReference>
<keyword evidence="6 12" id="KW-0686">Riboflavin biosynthesis</keyword>
<evidence type="ECO:0000313" key="17">
    <source>
        <dbReference type="EMBL" id="PVY68191.1"/>
    </source>
</evidence>
<keyword evidence="8 12" id="KW-0862">Zinc</keyword>
<dbReference type="PANTHER" id="PTHR38011:SF7">
    <property type="entry name" value="2,5-DIAMINO-6-RIBOSYLAMINO-4(3H)-PYRIMIDINONE 5'-PHOSPHATE REDUCTASE"/>
    <property type="match status" value="1"/>
</dbReference>
<keyword evidence="10 12" id="KW-0560">Oxidoreductase</keyword>
<dbReference type="SUPFAM" id="SSF53597">
    <property type="entry name" value="Dihydrofolate reductase-like"/>
    <property type="match status" value="1"/>
</dbReference>
<evidence type="ECO:0000256" key="11">
    <source>
        <dbReference type="ARBA" id="ARBA00023268"/>
    </source>
</evidence>
<evidence type="ECO:0000256" key="3">
    <source>
        <dbReference type="ARBA" id="ARBA00004910"/>
    </source>
</evidence>
<feature type="active site" description="Proton donor" evidence="13">
    <location>
        <position position="61"/>
    </location>
</feature>
<dbReference type="InterPro" id="IPR016193">
    <property type="entry name" value="Cytidine_deaminase-like"/>
</dbReference>
<comment type="pathway">
    <text evidence="2 12">Cofactor biosynthesis; riboflavin biosynthesis; 5-amino-6-(D-ribitylamino)uracil from GTP: step 2/4.</text>
</comment>
<sequence>MNPSHSPSCDSDEAWMRRAIALSRQSLYITTPNPRVACLIVRDGRLLASGVTQKAGGSHAEVMALRQARENGVSTQGATFYVTLEPCSHHGRTPPCVDALIQAQPARVVVAMADPNPLVSGRGLAKLKAAGIAVGGPLCAAEALEVNPGFVARMTRGTPWVWLKTAASLDGRTALGNGASQWITGPQARADGHHWRARSCVVLTGAGTVLADDPQLNVREVETTRQPIKAVIDTSLQVPESARLFDGSPVWVFTAGGDPAKARRLADRNVQVVRMPLDNGRVHLPSVLQWLGQHDINEVHVEAGSVLSGALLQAGCVDELLVYLAPMLLGAGRPMAELPVLHDLEQALRFEFHDQASLGGDVRLLARKAPAWRSLLDAISAVAGA</sequence>
<feature type="binding site" evidence="14">
    <location>
        <position position="302"/>
    </location>
    <ligand>
        <name>substrate</name>
    </ligand>
</feature>
<dbReference type="InterPro" id="IPR004794">
    <property type="entry name" value="Eubact_RibD"/>
</dbReference>
<dbReference type="Gene3D" id="3.40.140.10">
    <property type="entry name" value="Cytidine Deaminase, domain 2"/>
    <property type="match status" value="1"/>
</dbReference>
<dbReference type="InterPro" id="IPR002125">
    <property type="entry name" value="CMP_dCMP_dom"/>
</dbReference>
<comment type="catalytic activity">
    <reaction evidence="12">
        <text>5-amino-6-(5-phospho-D-ribitylamino)uracil + NADP(+) = 5-amino-6-(5-phospho-D-ribosylamino)uracil + NADPH + H(+)</text>
        <dbReference type="Rhea" id="RHEA:17845"/>
        <dbReference type="ChEBI" id="CHEBI:15378"/>
        <dbReference type="ChEBI" id="CHEBI:57783"/>
        <dbReference type="ChEBI" id="CHEBI:58349"/>
        <dbReference type="ChEBI" id="CHEBI:58421"/>
        <dbReference type="ChEBI" id="CHEBI:58453"/>
        <dbReference type="EC" id="1.1.1.193"/>
    </reaction>
</comment>
<accession>A0A2U1CQV6</accession>
<feature type="binding site" evidence="14">
    <location>
        <position position="166"/>
    </location>
    <ligand>
        <name>NADP(+)</name>
        <dbReference type="ChEBI" id="CHEBI:58349"/>
    </ligand>
</feature>
<dbReference type="Pfam" id="PF01872">
    <property type="entry name" value="RibD_C"/>
    <property type="match status" value="1"/>
</dbReference>
<feature type="binding site" evidence="14">
    <location>
        <position position="196"/>
    </location>
    <ligand>
        <name>substrate</name>
    </ligand>
</feature>
<evidence type="ECO:0000256" key="6">
    <source>
        <dbReference type="ARBA" id="ARBA00022619"/>
    </source>
</evidence>
<dbReference type="PROSITE" id="PS51747">
    <property type="entry name" value="CYT_DCMP_DEAMINASES_2"/>
    <property type="match status" value="1"/>
</dbReference>
<evidence type="ECO:0000256" key="1">
    <source>
        <dbReference type="ARBA" id="ARBA00002151"/>
    </source>
</evidence>
<feature type="binding site" evidence="14">
    <location>
        <position position="182"/>
    </location>
    <ligand>
        <name>NADP(+)</name>
        <dbReference type="ChEBI" id="CHEBI:58349"/>
    </ligand>
</feature>
<evidence type="ECO:0000256" key="8">
    <source>
        <dbReference type="ARBA" id="ARBA00022833"/>
    </source>
</evidence>
<dbReference type="EC" id="1.1.1.193" evidence="12"/>
<dbReference type="InterPro" id="IPR011549">
    <property type="entry name" value="RibD_C"/>
</dbReference>
<dbReference type="GO" id="GO:0008703">
    <property type="term" value="F:5-amino-6-(5-phosphoribosylamino)uracil reductase activity"/>
    <property type="evidence" value="ECO:0007669"/>
    <property type="project" value="UniProtKB-EC"/>
</dbReference>
<dbReference type="EMBL" id="QEKO01000001">
    <property type="protein sequence ID" value="PVY68191.1"/>
    <property type="molecule type" value="Genomic_DNA"/>
</dbReference>
<feature type="binding site" evidence="14">
    <location>
        <begin position="304"/>
        <end position="310"/>
    </location>
    <ligand>
        <name>NADP(+)</name>
        <dbReference type="ChEBI" id="CHEBI:58349"/>
    </ligand>
</feature>
<evidence type="ECO:0000313" key="18">
    <source>
        <dbReference type="Proteomes" id="UP000246145"/>
    </source>
</evidence>
<dbReference type="UniPathway" id="UPA00275">
    <property type="reaction ID" value="UER00401"/>
</dbReference>
<evidence type="ECO:0000256" key="14">
    <source>
        <dbReference type="PIRSR" id="PIRSR006769-2"/>
    </source>
</evidence>
<dbReference type="STRING" id="1231391.GCA_000308195_03400"/>
<evidence type="ECO:0000256" key="9">
    <source>
        <dbReference type="ARBA" id="ARBA00022857"/>
    </source>
</evidence>
<dbReference type="PIRSF" id="PIRSF006769">
    <property type="entry name" value="RibD"/>
    <property type="match status" value="1"/>
</dbReference>
<dbReference type="AlphaFoldDB" id="A0A2U1CQV6"/>
<evidence type="ECO:0000256" key="10">
    <source>
        <dbReference type="ARBA" id="ARBA00023002"/>
    </source>
</evidence>
<organism evidence="17 18">
    <name type="scientific">Pusillimonas noertemannii</name>
    <dbReference type="NCBI Taxonomy" id="305977"/>
    <lineage>
        <taxon>Bacteria</taxon>
        <taxon>Pseudomonadati</taxon>
        <taxon>Pseudomonadota</taxon>
        <taxon>Betaproteobacteria</taxon>
        <taxon>Burkholderiales</taxon>
        <taxon>Alcaligenaceae</taxon>
        <taxon>Pusillimonas</taxon>
    </lineage>
</organism>
<dbReference type="Proteomes" id="UP000246145">
    <property type="component" value="Unassembled WGS sequence"/>
</dbReference>
<dbReference type="InterPro" id="IPR050765">
    <property type="entry name" value="Riboflavin_Biosynth_HTPR"/>
</dbReference>
<feature type="binding site" evidence="15">
    <location>
        <position position="59"/>
    </location>
    <ligand>
        <name>Zn(2+)</name>
        <dbReference type="ChEBI" id="CHEBI:29105"/>
        <note>catalytic</note>
    </ligand>
</feature>
<dbReference type="NCBIfam" id="TIGR00326">
    <property type="entry name" value="eubact_ribD"/>
    <property type="match status" value="1"/>
</dbReference>
<reference evidence="17 18" key="1">
    <citation type="submission" date="2018-04" db="EMBL/GenBank/DDBJ databases">
        <title>Genomic Encyclopedia of Type Strains, Phase IV (KMG-IV): sequencing the most valuable type-strain genomes for metagenomic binning, comparative biology and taxonomic classification.</title>
        <authorList>
            <person name="Goeker M."/>
        </authorList>
    </citation>
    <scope>NUCLEOTIDE SEQUENCE [LARGE SCALE GENOMIC DNA]</scope>
    <source>
        <strain evidence="17 18">DSM 10065</strain>
    </source>
</reference>
<feature type="binding site" evidence="14">
    <location>
        <position position="212"/>
    </location>
    <ligand>
        <name>NADP(+)</name>
        <dbReference type="ChEBI" id="CHEBI:58349"/>
    </ligand>
</feature>
<evidence type="ECO:0000256" key="2">
    <source>
        <dbReference type="ARBA" id="ARBA00004882"/>
    </source>
</evidence>
<feature type="binding site" evidence="14">
    <location>
        <position position="180"/>
    </location>
    <ligand>
        <name>substrate</name>
    </ligand>
</feature>
<dbReference type="GO" id="GO:0009231">
    <property type="term" value="P:riboflavin biosynthetic process"/>
    <property type="evidence" value="ECO:0007669"/>
    <property type="project" value="UniProtKB-UniPathway"/>
</dbReference>
<feature type="binding site" evidence="14">
    <location>
        <position position="216"/>
    </location>
    <ligand>
        <name>substrate</name>
    </ligand>
</feature>
<keyword evidence="11" id="KW-0511">Multifunctional enzyme</keyword>
<feature type="binding site" evidence="14">
    <location>
        <position position="208"/>
    </location>
    <ligand>
        <name>NADP(+)</name>
        <dbReference type="ChEBI" id="CHEBI:58349"/>
    </ligand>
</feature>
<dbReference type="GO" id="GO:0050661">
    <property type="term" value="F:NADP binding"/>
    <property type="evidence" value="ECO:0007669"/>
    <property type="project" value="InterPro"/>
</dbReference>
<feature type="binding site" evidence="15">
    <location>
        <position position="87"/>
    </location>
    <ligand>
        <name>Zn(2+)</name>
        <dbReference type="ChEBI" id="CHEBI:29105"/>
        <note>catalytic</note>
    </ligand>
</feature>
<dbReference type="PANTHER" id="PTHR38011">
    <property type="entry name" value="DIHYDROFOLATE REDUCTASE FAMILY PROTEIN (AFU_ORTHOLOGUE AFUA_8G06820)"/>
    <property type="match status" value="1"/>
</dbReference>
<dbReference type="CDD" id="cd01284">
    <property type="entry name" value="Riboflavin_deaminase-reductase"/>
    <property type="match status" value="1"/>
</dbReference>
<protein>
    <recommendedName>
        <fullName evidence="12">Riboflavin biosynthesis protein RibD</fullName>
    </recommendedName>
    <domain>
        <recommendedName>
            <fullName evidence="12">Diaminohydroxyphosphoribosylaminopyrimidine deaminase</fullName>
            <shortName evidence="12">DRAP deaminase</shortName>
            <ecNumber evidence="12">3.5.4.26</ecNumber>
        </recommendedName>
        <alternativeName>
            <fullName evidence="12">Riboflavin-specific deaminase</fullName>
        </alternativeName>
    </domain>
    <domain>
        <recommendedName>
            <fullName evidence="12">5-amino-6-(5-phosphoribosylamino)uracil reductase</fullName>
            <ecNumber evidence="12">1.1.1.193</ecNumber>
        </recommendedName>
        <alternativeName>
            <fullName evidence="12">HTP reductase</fullName>
        </alternativeName>
    </domain>
</protein>
<comment type="similarity">
    <text evidence="5 12">In the C-terminal section; belongs to the HTP reductase family.</text>
</comment>
<dbReference type="RefSeq" id="WP_165832424.1">
    <property type="nucleotide sequence ID" value="NZ_JACCEX010000001.1"/>
</dbReference>
<evidence type="ECO:0000256" key="12">
    <source>
        <dbReference type="PIRNR" id="PIRNR006769"/>
    </source>
</evidence>
<dbReference type="InterPro" id="IPR024072">
    <property type="entry name" value="DHFR-like_dom_sf"/>
</dbReference>
<feature type="binding site" evidence="14">
    <location>
        <position position="219"/>
    </location>
    <ligand>
        <name>substrate</name>
    </ligand>
</feature>
<evidence type="ECO:0000256" key="13">
    <source>
        <dbReference type="PIRSR" id="PIRSR006769-1"/>
    </source>
</evidence>
<evidence type="ECO:0000256" key="5">
    <source>
        <dbReference type="ARBA" id="ARBA00007417"/>
    </source>
</evidence>
<keyword evidence="12" id="KW-0378">Hydrolase</keyword>
<feature type="binding site" evidence="14">
    <location>
        <position position="234"/>
    </location>
    <ligand>
        <name>NADP(+)</name>
        <dbReference type="ChEBI" id="CHEBI:58349"/>
    </ligand>
</feature>